<dbReference type="EMBL" id="CP021084">
    <property type="protein sequence ID" value="ASN83314.1"/>
    <property type="molecule type" value="Genomic_DNA"/>
</dbReference>
<sequence length="177" mass="19176">MFSLLQSVTTARGLAFVQGRGGLTASVLDAHALADALQDQAAAHLPTLGGTLRTEVHPDHAALFWQCGHLGEDVALLDIPWANVPFVAYALRRDRVPLREWQRTAGGVLWHLDSRWQVQAAVTPEQFSAVLRNPHDPRLWTGDLHARGGTVQLKVLSLGAGPRGAAHLHFADLAAVR</sequence>
<name>A0A221T338_9DEIO</name>
<dbReference type="RefSeq" id="WP_027462756.1">
    <property type="nucleotide sequence ID" value="NZ_CP021084.1"/>
</dbReference>
<keyword evidence="1" id="KW-0614">Plasmid</keyword>
<dbReference type="AlphaFoldDB" id="A0A221T338"/>
<keyword evidence="2" id="KW-1185">Reference proteome</keyword>
<proteinExistence type="predicted"/>
<reference evidence="1 2" key="1">
    <citation type="submission" date="2017-05" db="EMBL/GenBank/DDBJ databases">
        <title>The complete genome sequence of Deinococcus ficus isolated from the rhizosphere of the Ficus religiosa L. in Taiwan.</title>
        <authorList>
            <person name="Wu K.-M."/>
            <person name="Liao T.-L."/>
            <person name="Liu Y.-M."/>
            <person name="Young C.-C."/>
            <person name="Tsai S.-F."/>
        </authorList>
    </citation>
    <scope>NUCLEOTIDE SEQUENCE [LARGE SCALE GENOMIC DNA]</scope>
    <source>
        <strain evidence="1 2">CC-FR2-10</strain>
        <plasmid evidence="2">pdfi3</plasmid>
    </source>
</reference>
<dbReference type="Proteomes" id="UP000259030">
    <property type="component" value="Plasmid pDFI3"/>
</dbReference>
<evidence type="ECO:0000313" key="2">
    <source>
        <dbReference type="Proteomes" id="UP000259030"/>
    </source>
</evidence>
<organism evidence="1 2">
    <name type="scientific">Deinococcus ficus</name>
    <dbReference type="NCBI Taxonomy" id="317577"/>
    <lineage>
        <taxon>Bacteria</taxon>
        <taxon>Thermotogati</taxon>
        <taxon>Deinococcota</taxon>
        <taxon>Deinococci</taxon>
        <taxon>Deinococcales</taxon>
        <taxon>Deinococcaceae</taxon>
        <taxon>Deinococcus</taxon>
    </lineage>
</organism>
<geneLocation type="plasmid" evidence="2">
    <name>pdfi3</name>
</geneLocation>
<accession>A0A221T338</accession>
<dbReference type="KEGG" id="dfc:DFI_19140"/>
<evidence type="ECO:0000313" key="1">
    <source>
        <dbReference type="EMBL" id="ASN83314.1"/>
    </source>
</evidence>
<gene>
    <name evidence="1" type="ORF">DFI_19140</name>
</gene>
<protein>
    <submittedName>
        <fullName evidence="1">Uncharacterized protein</fullName>
    </submittedName>
</protein>